<evidence type="ECO:0000256" key="2">
    <source>
        <dbReference type="SAM" id="SignalP"/>
    </source>
</evidence>
<keyword evidence="4" id="KW-1185">Reference proteome</keyword>
<sequence length="263" mass="27220">MNLVPTTLVMAMVIAGSHAIPVNVCRDATYDITGAICSGAGSEPAGTACPREGDKTTKDCHPDLPSYDDATRTCIAIEDASCVIVNGDMWGCAYPSIPCGSAPVLCDPSLTTPCQNWEYSEDETPSEINFDAATAPASWFQATGSLPQYQVGCLDGSPVKPLLHPTSTSNPTSQKTNQSNTLQTYPSDNNPQPKANTTVNSISPCPTQSPTSTGTPSTTSIKTPCTIPPGISTPTPTPTSTVTPCPTPTPTTPTETPTPSPTG</sequence>
<protein>
    <recommendedName>
        <fullName evidence="5">Secreted protein</fullName>
    </recommendedName>
</protein>
<feature type="compositionally biased region" description="Polar residues" evidence="1">
    <location>
        <begin position="165"/>
        <end position="202"/>
    </location>
</feature>
<dbReference type="EMBL" id="JNBS01002765">
    <property type="protein sequence ID" value="OQR89369.1"/>
    <property type="molecule type" value="Genomic_DNA"/>
</dbReference>
<keyword evidence="2" id="KW-0732">Signal</keyword>
<evidence type="ECO:0000313" key="4">
    <source>
        <dbReference type="Proteomes" id="UP000243217"/>
    </source>
</evidence>
<feature type="signal peptide" evidence="2">
    <location>
        <begin position="1"/>
        <end position="19"/>
    </location>
</feature>
<organism evidence="3 4">
    <name type="scientific">Thraustotheca clavata</name>
    <dbReference type="NCBI Taxonomy" id="74557"/>
    <lineage>
        <taxon>Eukaryota</taxon>
        <taxon>Sar</taxon>
        <taxon>Stramenopiles</taxon>
        <taxon>Oomycota</taxon>
        <taxon>Saprolegniomycetes</taxon>
        <taxon>Saprolegniales</taxon>
        <taxon>Achlyaceae</taxon>
        <taxon>Thraustotheca</taxon>
    </lineage>
</organism>
<evidence type="ECO:0000256" key="1">
    <source>
        <dbReference type="SAM" id="MobiDB-lite"/>
    </source>
</evidence>
<evidence type="ECO:0008006" key="5">
    <source>
        <dbReference type="Google" id="ProtNLM"/>
    </source>
</evidence>
<proteinExistence type="predicted"/>
<feature type="region of interest" description="Disordered" evidence="1">
    <location>
        <begin position="160"/>
        <end position="263"/>
    </location>
</feature>
<dbReference type="OrthoDB" id="166945at2759"/>
<dbReference type="AlphaFoldDB" id="A0A1V9YUB1"/>
<dbReference type="Proteomes" id="UP000243217">
    <property type="component" value="Unassembled WGS sequence"/>
</dbReference>
<dbReference type="STRING" id="74557.A0A1V9YUB1"/>
<feature type="compositionally biased region" description="Pro residues" evidence="1">
    <location>
        <begin position="245"/>
        <end position="263"/>
    </location>
</feature>
<gene>
    <name evidence="3" type="ORF">THRCLA_09773</name>
</gene>
<evidence type="ECO:0000313" key="3">
    <source>
        <dbReference type="EMBL" id="OQR89369.1"/>
    </source>
</evidence>
<feature type="compositionally biased region" description="Low complexity" evidence="1">
    <location>
        <begin position="203"/>
        <end position="244"/>
    </location>
</feature>
<feature type="chain" id="PRO_5012258165" description="Secreted protein" evidence="2">
    <location>
        <begin position="20"/>
        <end position="263"/>
    </location>
</feature>
<accession>A0A1V9YUB1</accession>
<name>A0A1V9YUB1_9STRA</name>
<feature type="non-terminal residue" evidence="3">
    <location>
        <position position="263"/>
    </location>
</feature>
<comment type="caution">
    <text evidence="3">The sequence shown here is derived from an EMBL/GenBank/DDBJ whole genome shotgun (WGS) entry which is preliminary data.</text>
</comment>
<reference evidence="3 4" key="1">
    <citation type="journal article" date="2014" name="Genome Biol. Evol.">
        <title>The secreted proteins of Achlya hypogyna and Thraustotheca clavata identify the ancestral oomycete secretome and reveal gene acquisitions by horizontal gene transfer.</title>
        <authorList>
            <person name="Misner I."/>
            <person name="Blouin N."/>
            <person name="Leonard G."/>
            <person name="Richards T.A."/>
            <person name="Lane C.E."/>
        </authorList>
    </citation>
    <scope>NUCLEOTIDE SEQUENCE [LARGE SCALE GENOMIC DNA]</scope>
    <source>
        <strain evidence="3 4">ATCC 34112</strain>
    </source>
</reference>